<accession>A0AA86SBU4</accession>
<evidence type="ECO:0000313" key="19">
    <source>
        <dbReference type="Proteomes" id="UP001189624"/>
    </source>
</evidence>
<gene>
    <name evidence="18" type="ORF">AYBTSS11_LOCUS7088</name>
</gene>
<evidence type="ECO:0000256" key="13">
    <source>
        <dbReference type="ARBA" id="ARBA00022884"/>
    </source>
</evidence>
<sequence>MVVPSDSIVTRSVWSYNLEQEFELIRSVIDSYPIISMDTEFPGVVFHSHSDFRQPHNNYAVLKANVDCLHLIQVGLTLSDSEGNLPSFESSHHFIWEFNFREFNLERDPHAPDSIALLQRQGINFKKNRIFGVDIMRFVELLMFSGMVCNNDVQWITFHGGYDFGYLVKALSQRFFPMQPMLPSNLSHFLQLVRFFFGGEVCDVKYLIKFCPNLYGGLDRVCESLHLDRVVGKSHQAGSDSLLTLHIFNKIKNIYFHQKSHSDIVKYKGVVYGLEEA</sequence>
<evidence type="ECO:0000256" key="1">
    <source>
        <dbReference type="ARBA" id="ARBA00001663"/>
    </source>
</evidence>
<dbReference type="InterPro" id="IPR006941">
    <property type="entry name" value="RNase_CAF1"/>
</dbReference>
<organism evidence="18 19">
    <name type="scientific">Sphenostylis stenocarpa</name>
    <dbReference type="NCBI Taxonomy" id="92480"/>
    <lineage>
        <taxon>Eukaryota</taxon>
        <taxon>Viridiplantae</taxon>
        <taxon>Streptophyta</taxon>
        <taxon>Embryophyta</taxon>
        <taxon>Tracheophyta</taxon>
        <taxon>Spermatophyta</taxon>
        <taxon>Magnoliopsida</taxon>
        <taxon>eudicotyledons</taxon>
        <taxon>Gunneridae</taxon>
        <taxon>Pentapetalae</taxon>
        <taxon>rosids</taxon>
        <taxon>fabids</taxon>
        <taxon>Fabales</taxon>
        <taxon>Fabaceae</taxon>
        <taxon>Papilionoideae</taxon>
        <taxon>50 kb inversion clade</taxon>
        <taxon>NPAAA clade</taxon>
        <taxon>indigoferoid/millettioid clade</taxon>
        <taxon>Phaseoleae</taxon>
        <taxon>Sphenostylis</taxon>
    </lineage>
</organism>
<keyword evidence="11" id="KW-0378">Hydrolase</keyword>
<dbReference type="SUPFAM" id="SSF53098">
    <property type="entry name" value="Ribonuclease H-like"/>
    <property type="match status" value="1"/>
</dbReference>
<evidence type="ECO:0000256" key="11">
    <source>
        <dbReference type="ARBA" id="ARBA00022801"/>
    </source>
</evidence>
<evidence type="ECO:0000256" key="12">
    <source>
        <dbReference type="ARBA" id="ARBA00022839"/>
    </source>
</evidence>
<proteinExistence type="inferred from homology"/>
<evidence type="ECO:0000256" key="5">
    <source>
        <dbReference type="ARBA" id="ARBA00008372"/>
    </source>
</evidence>
<dbReference type="GO" id="GO:0005634">
    <property type="term" value="C:nucleus"/>
    <property type="evidence" value="ECO:0007669"/>
    <property type="project" value="UniProtKB-SubCell"/>
</dbReference>
<keyword evidence="13" id="KW-0694">RNA-binding</keyword>
<comment type="cofactor">
    <cofactor evidence="2">
        <name>a divalent metal cation</name>
        <dbReference type="ChEBI" id="CHEBI:60240"/>
    </cofactor>
</comment>
<evidence type="ECO:0000256" key="16">
    <source>
        <dbReference type="ARBA" id="ARBA00023242"/>
    </source>
</evidence>
<dbReference type="Gramene" id="rna-AYBTSS11_LOCUS7088">
    <property type="protein sequence ID" value="CAJ1935759.1"/>
    <property type="gene ID" value="gene-AYBTSS11_LOCUS7088"/>
</dbReference>
<dbReference type="Proteomes" id="UP001189624">
    <property type="component" value="Chromosome 3"/>
</dbReference>
<dbReference type="GO" id="GO:0030014">
    <property type="term" value="C:CCR4-NOT complex"/>
    <property type="evidence" value="ECO:0007669"/>
    <property type="project" value="InterPro"/>
</dbReference>
<dbReference type="InterPro" id="IPR012337">
    <property type="entry name" value="RNaseH-like_sf"/>
</dbReference>
<dbReference type="Pfam" id="PF04857">
    <property type="entry name" value="CAF1"/>
    <property type="match status" value="1"/>
</dbReference>
<comment type="similarity">
    <text evidence="5">Belongs to the CAF1 family.</text>
</comment>
<evidence type="ECO:0000256" key="2">
    <source>
        <dbReference type="ARBA" id="ARBA00001968"/>
    </source>
</evidence>
<keyword evidence="14" id="KW-0805">Transcription regulation</keyword>
<evidence type="ECO:0000256" key="8">
    <source>
        <dbReference type="ARBA" id="ARBA00022490"/>
    </source>
</evidence>
<evidence type="ECO:0000256" key="10">
    <source>
        <dbReference type="ARBA" id="ARBA00022723"/>
    </source>
</evidence>
<dbReference type="GO" id="GO:0005737">
    <property type="term" value="C:cytoplasm"/>
    <property type="evidence" value="ECO:0007669"/>
    <property type="project" value="UniProtKB-SubCell"/>
</dbReference>
<dbReference type="EC" id="3.1.13.4" evidence="7"/>
<dbReference type="InterPro" id="IPR039637">
    <property type="entry name" value="CNOT7/CNOT8/Pop2"/>
</dbReference>
<reference evidence="18" key="1">
    <citation type="submission" date="2023-10" db="EMBL/GenBank/DDBJ databases">
        <authorList>
            <person name="Domelevo Entfellner J.-B."/>
        </authorList>
    </citation>
    <scope>NUCLEOTIDE SEQUENCE</scope>
</reference>
<comment type="catalytic activity">
    <reaction evidence="1">
        <text>Exonucleolytic cleavage of poly(A) to 5'-AMP.</text>
        <dbReference type="EC" id="3.1.13.4"/>
    </reaction>
</comment>
<evidence type="ECO:0000313" key="18">
    <source>
        <dbReference type="EMBL" id="CAJ1935759.1"/>
    </source>
</evidence>
<keyword evidence="10" id="KW-0479">Metal-binding</keyword>
<dbReference type="GO" id="GO:0004535">
    <property type="term" value="F:poly(A)-specific ribonuclease activity"/>
    <property type="evidence" value="ECO:0007669"/>
    <property type="project" value="UniProtKB-EC"/>
</dbReference>
<dbReference type="PANTHER" id="PTHR10797">
    <property type="entry name" value="CCR4-NOT TRANSCRIPTION COMPLEX SUBUNIT"/>
    <property type="match status" value="1"/>
</dbReference>
<evidence type="ECO:0000256" key="9">
    <source>
        <dbReference type="ARBA" id="ARBA00022722"/>
    </source>
</evidence>
<comment type="subunit">
    <text evidence="6">Component of the CCR4-NOT complex, at least composed of CRR4 and CAF1 proteins.</text>
</comment>
<protein>
    <recommendedName>
        <fullName evidence="7">poly(A)-specific ribonuclease</fullName>
        <ecNumber evidence="7">3.1.13.4</ecNumber>
    </recommendedName>
</protein>
<keyword evidence="9" id="KW-0540">Nuclease</keyword>
<comment type="subcellular location">
    <subcellularLocation>
        <location evidence="4">Cytoplasm</location>
    </subcellularLocation>
    <subcellularLocation>
        <location evidence="3">Nucleus</location>
    </subcellularLocation>
</comment>
<dbReference type="EMBL" id="OY731400">
    <property type="protein sequence ID" value="CAJ1935759.1"/>
    <property type="molecule type" value="Genomic_DNA"/>
</dbReference>
<evidence type="ECO:0000256" key="4">
    <source>
        <dbReference type="ARBA" id="ARBA00004496"/>
    </source>
</evidence>
<keyword evidence="15" id="KW-0804">Transcription</keyword>
<dbReference type="InterPro" id="IPR036397">
    <property type="entry name" value="RNaseH_sf"/>
</dbReference>
<evidence type="ECO:0000256" key="6">
    <source>
        <dbReference type="ARBA" id="ARBA00011757"/>
    </source>
</evidence>
<dbReference type="GO" id="GO:0003723">
    <property type="term" value="F:RNA binding"/>
    <property type="evidence" value="ECO:0007669"/>
    <property type="project" value="UniProtKB-KW"/>
</dbReference>
<dbReference type="Gene3D" id="3.30.420.10">
    <property type="entry name" value="Ribonuclease H-like superfamily/Ribonuclease H"/>
    <property type="match status" value="1"/>
</dbReference>
<keyword evidence="8" id="KW-0963">Cytoplasm</keyword>
<dbReference type="AlphaFoldDB" id="A0AA86SBU4"/>
<keyword evidence="12" id="KW-0269">Exonuclease</keyword>
<evidence type="ECO:0000256" key="3">
    <source>
        <dbReference type="ARBA" id="ARBA00004123"/>
    </source>
</evidence>
<keyword evidence="19" id="KW-1185">Reference proteome</keyword>
<evidence type="ECO:0000256" key="15">
    <source>
        <dbReference type="ARBA" id="ARBA00023163"/>
    </source>
</evidence>
<name>A0AA86SBU4_9FABA</name>
<keyword evidence="16" id="KW-0539">Nucleus</keyword>
<evidence type="ECO:0000256" key="17">
    <source>
        <dbReference type="ARBA" id="ARBA00025148"/>
    </source>
</evidence>
<dbReference type="GO" id="GO:0046872">
    <property type="term" value="F:metal ion binding"/>
    <property type="evidence" value="ECO:0007669"/>
    <property type="project" value="UniProtKB-KW"/>
</dbReference>
<evidence type="ECO:0000256" key="7">
    <source>
        <dbReference type="ARBA" id="ARBA00012161"/>
    </source>
</evidence>
<evidence type="ECO:0000256" key="14">
    <source>
        <dbReference type="ARBA" id="ARBA00023015"/>
    </source>
</evidence>
<comment type="function">
    <text evidence="17">Ubiquitous transcription factor required for a diverse set of processes. It is a component of the CCR4 complex involved in the control of gene expression.</text>
</comment>